<dbReference type="Pfam" id="PF04932">
    <property type="entry name" value="Wzy_C"/>
    <property type="match status" value="1"/>
</dbReference>
<evidence type="ECO:0000256" key="4">
    <source>
        <dbReference type="ARBA" id="ARBA00023136"/>
    </source>
</evidence>
<gene>
    <name evidence="7" type="ORF">GCM10025855_01020</name>
</gene>
<feature type="transmembrane region" description="Helical" evidence="5">
    <location>
        <begin position="208"/>
        <end position="228"/>
    </location>
</feature>
<organism evidence="7 8">
    <name type="scientific">Shewanella glacialipiscicola</name>
    <dbReference type="NCBI Taxonomy" id="614069"/>
    <lineage>
        <taxon>Bacteria</taxon>
        <taxon>Pseudomonadati</taxon>
        <taxon>Pseudomonadota</taxon>
        <taxon>Gammaproteobacteria</taxon>
        <taxon>Alteromonadales</taxon>
        <taxon>Shewanellaceae</taxon>
        <taxon>Shewanella</taxon>
    </lineage>
</organism>
<evidence type="ECO:0000256" key="5">
    <source>
        <dbReference type="SAM" id="Phobius"/>
    </source>
</evidence>
<evidence type="ECO:0000256" key="1">
    <source>
        <dbReference type="ARBA" id="ARBA00004141"/>
    </source>
</evidence>
<dbReference type="Proteomes" id="UP001157046">
    <property type="component" value="Unassembled WGS sequence"/>
</dbReference>
<evidence type="ECO:0000256" key="2">
    <source>
        <dbReference type="ARBA" id="ARBA00022692"/>
    </source>
</evidence>
<keyword evidence="4 5" id="KW-0472">Membrane</keyword>
<proteinExistence type="predicted"/>
<keyword evidence="2 5" id="KW-0812">Transmembrane</keyword>
<dbReference type="PANTHER" id="PTHR37422:SF13">
    <property type="entry name" value="LIPOPOLYSACCHARIDE BIOSYNTHESIS PROTEIN PA4999-RELATED"/>
    <property type="match status" value="1"/>
</dbReference>
<evidence type="ECO:0000259" key="6">
    <source>
        <dbReference type="Pfam" id="PF04932"/>
    </source>
</evidence>
<dbReference type="PANTHER" id="PTHR37422">
    <property type="entry name" value="TEICHURONIC ACID BIOSYNTHESIS PROTEIN TUAE"/>
    <property type="match status" value="1"/>
</dbReference>
<feature type="transmembrane region" description="Helical" evidence="5">
    <location>
        <begin position="12"/>
        <end position="28"/>
    </location>
</feature>
<evidence type="ECO:0000313" key="8">
    <source>
        <dbReference type="Proteomes" id="UP001157046"/>
    </source>
</evidence>
<sequence>MGCVITDGSSGAMISLILALTILLYFVNAEARKKLVLLTLKTILSGIFLWLVFIVIIPYWLINGANFQIRTSSSGRLDLWLYVLQSISDSPLLGFGPMSFSWAEGKPLPNAHPHNSVMQLLYEYGIISCIVMIGWVMSRVYYRLRYLSQVTCLSQDTTTATIPVTYALLSGLVYSLFSGVMVMPFAQLMLVFVIAMQVQDNVFQFYKAGIWTKIILFLMVNVMTLVLMNSYKNEELLPALFPRVWLNGLIHY</sequence>
<dbReference type="EMBL" id="BSUY01000001">
    <property type="protein sequence ID" value="GMA80569.1"/>
    <property type="molecule type" value="Genomic_DNA"/>
</dbReference>
<dbReference type="InterPro" id="IPR007016">
    <property type="entry name" value="O-antigen_ligase-rel_domated"/>
</dbReference>
<evidence type="ECO:0000313" key="7">
    <source>
        <dbReference type="EMBL" id="GMA80569.1"/>
    </source>
</evidence>
<keyword evidence="3 5" id="KW-1133">Transmembrane helix</keyword>
<accession>A0ABQ6IZZ5</accession>
<name>A0ABQ6IZZ5_9GAMM</name>
<feature type="transmembrane region" description="Helical" evidence="5">
    <location>
        <begin position="172"/>
        <end position="196"/>
    </location>
</feature>
<comment type="caution">
    <text evidence="7">The sequence shown here is derived from an EMBL/GenBank/DDBJ whole genome shotgun (WGS) entry which is preliminary data.</text>
</comment>
<feature type="transmembrane region" description="Helical" evidence="5">
    <location>
        <begin position="35"/>
        <end position="59"/>
    </location>
</feature>
<comment type="subcellular location">
    <subcellularLocation>
        <location evidence="1">Membrane</location>
        <topology evidence="1">Multi-pass membrane protein</topology>
    </subcellularLocation>
</comment>
<dbReference type="InterPro" id="IPR051533">
    <property type="entry name" value="WaaL-like"/>
</dbReference>
<keyword evidence="8" id="KW-1185">Reference proteome</keyword>
<evidence type="ECO:0000256" key="3">
    <source>
        <dbReference type="ARBA" id="ARBA00022989"/>
    </source>
</evidence>
<reference evidence="8" key="1">
    <citation type="journal article" date="2019" name="Int. J. Syst. Evol. Microbiol.">
        <title>The Global Catalogue of Microorganisms (GCM) 10K type strain sequencing project: providing services to taxonomists for standard genome sequencing and annotation.</title>
        <authorList>
            <consortium name="The Broad Institute Genomics Platform"/>
            <consortium name="The Broad Institute Genome Sequencing Center for Infectious Disease"/>
            <person name="Wu L."/>
            <person name="Ma J."/>
        </authorList>
    </citation>
    <scope>NUCLEOTIDE SEQUENCE [LARGE SCALE GENOMIC DNA]</scope>
    <source>
        <strain evidence="8">NBRC 102030</strain>
    </source>
</reference>
<protein>
    <recommendedName>
        <fullName evidence="6">O-antigen ligase-related domain-containing protein</fullName>
    </recommendedName>
</protein>
<feature type="transmembrane region" description="Helical" evidence="5">
    <location>
        <begin position="121"/>
        <end position="142"/>
    </location>
</feature>
<feature type="domain" description="O-antigen ligase-related" evidence="6">
    <location>
        <begin position="3"/>
        <end position="130"/>
    </location>
</feature>